<dbReference type="Gene3D" id="2.60.40.10">
    <property type="entry name" value="Immunoglobulins"/>
    <property type="match status" value="1"/>
</dbReference>
<protein>
    <submittedName>
        <fullName evidence="2">Carboxypeptidase-like regulatory domain-containing protein</fullName>
    </submittedName>
</protein>
<dbReference type="EMBL" id="JAUOPB010000006">
    <property type="protein sequence ID" value="MDO6422576.1"/>
    <property type="molecule type" value="Genomic_DNA"/>
</dbReference>
<keyword evidence="2" id="KW-0121">Carboxypeptidase</keyword>
<reference evidence="2" key="1">
    <citation type="submission" date="2023-07" db="EMBL/GenBank/DDBJ databases">
        <title>Genome content predicts the carbon catabolic preferences of heterotrophic bacteria.</title>
        <authorList>
            <person name="Gralka M."/>
        </authorList>
    </citation>
    <scope>NUCLEOTIDE SEQUENCE</scope>
    <source>
        <strain evidence="2">I3M17_2</strain>
    </source>
</reference>
<dbReference type="SUPFAM" id="SSF49478">
    <property type="entry name" value="Cna protein B-type domain"/>
    <property type="match status" value="1"/>
</dbReference>
<dbReference type="GO" id="GO:0004180">
    <property type="term" value="F:carboxypeptidase activity"/>
    <property type="evidence" value="ECO:0007669"/>
    <property type="project" value="UniProtKB-KW"/>
</dbReference>
<feature type="region of interest" description="Disordered" evidence="1">
    <location>
        <begin position="25"/>
        <end position="45"/>
    </location>
</feature>
<proteinExistence type="predicted"/>
<keyword evidence="2" id="KW-0645">Protease</keyword>
<dbReference type="InterPro" id="IPR013783">
    <property type="entry name" value="Ig-like_fold"/>
</dbReference>
<name>A0AAW7X7I1_9GAMM</name>
<dbReference type="RefSeq" id="WP_303492548.1">
    <property type="nucleotide sequence ID" value="NZ_JAUOPB010000006.1"/>
</dbReference>
<keyword evidence="2" id="KW-0378">Hydrolase</keyword>
<dbReference type="Proteomes" id="UP001169760">
    <property type="component" value="Unassembled WGS sequence"/>
</dbReference>
<dbReference type="AlphaFoldDB" id="A0AAW7X7I1"/>
<comment type="caution">
    <text evidence="2">The sequence shown here is derived from an EMBL/GenBank/DDBJ whole genome shotgun (WGS) entry which is preliminary data.</text>
</comment>
<evidence type="ECO:0000313" key="3">
    <source>
        <dbReference type="Proteomes" id="UP001169760"/>
    </source>
</evidence>
<sequence length="550" mass="60122">MTLIYRGMVIIIMLIGGFALSACSGGRSGEPKTQEPAPEPEPSEQVTLSGTVTYDSVPHRASNGALNYNATVRKPVRGATVKLLNSANSVVATGQTDSSGNYSFTVNASTLLQVRVEAHLQQSGTASWDIEVADNTNDNALYVLDGSLITTGTTNSTRLLHAPSGWVDDDYRQPRAAAPFAILDAMYDSVNHIVEADPTVQLPPLDIFWSTENRPFDGDYELGEIGTSFYAPWAGAIYILGHADDDIDEYDTSVTVHEFAHYLEGQLFRTDSIGGPHSLYDSNDMRVAFSEGWGNAYASMMLGTEFYEDAYGANQDVGFKFSVEENIYDFADKGWYNEGAVQMVLYDIFDNQQDTGDTLALGFAPIYNALAHPDYIEGTPFTSIFSFAAQFVAANPSQTDQFVSLLNHHSINSIDAYGTGETEDGGIARSLPIYTQLIEGQPTVLCTSNNLGEYNRLDNRRFMRYTYVGFGFMDIEVDMGTRTSGEDVNINIFSEGATERRITFSGSGVQSRTAIIESGAELVLEYTEEHNIDDQENTGGESCITITISN</sequence>
<accession>A0AAW7X7I1</accession>
<evidence type="ECO:0000313" key="2">
    <source>
        <dbReference type="EMBL" id="MDO6422576.1"/>
    </source>
</evidence>
<gene>
    <name evidence="2" type="ORF">Q4521_08835</name>
</gene>
<organism evidence="2 3">
    <name type="scientific">Saccharophagus degradans</name>
    <dbReference type="NCBI Taxonomy" id="86304"/>
    <lineage>
        <taxon>Bacteria</taxon>
        <taxon>Pseudomonadati</taxon>
        <taxon>Pseudomonadota</taxon>
        <taxon>Gammaproteobacteria</taxon>
        <taxon>Cellvibrionales</taxon>
        <taxon>Cellvibrionaceae</taxon>
        <taxon>Saccharophagus</taxon>
    </lineage>
</organism>
<evidence type="ECO:0000256" key="1">
    <source>
        <dbReference type="SAM" id="MobiDB-lite"/>
    </source>
</evidence>
<dbReference type="PROSITE" id="PS51257">
    <property type="entry name" value="PROKAR_LIPOPROTEIN"/>
    <property type="match status" value="1"/>
</dbReference>